<feature type="region of interest" description="Disordered" evidence="1">
    <location>
        <begin position="1"/>
        <end position="24"/>
    </location>
</feature>
<reference evidence="2 3" key="1">
    <citation type="journal article" date="2009" name="J. Bacteriol.">
        <title>Complete genome sequence of Robiginitalea biformata HTCC2501.</title>
        <authorList>
            <person name="Oh H.M."/>
            <person name="Giovannoni S.J."/>
            <person name="Lee K."/>
            <person name="Ferriera S."/>
            <person name="Johnson J."/>
            <person name="Cho J.C."/>
        </authorList>
    </citation>
    <scope>NUCLEOTIDE SEQUENCE [LARGE SCALE GENOMIC DNA]</scope>
    <source>
        <strain evidence="3">ATCC BAA-864 / HTCC2501 / KCTC 12146</strain>
    </source>
</reference>
<evidence type="ECO:0000256" key="1">
    <source>
        <dbReference type="SAM" id="MobiDB-lite"/>
    </source>
</evidence>
<keyword evidence="3" id="KW-1185">Reference proteome</keyword>
<dbReference type="KEGG" id="rbi:RB2501_05290"/>
<organism evidence="2 3">
    <name type="scientific">Robiginitalea biformata (strain ATCC BAA-864 / DSM 15991 / KCTC 12146 / HTCC2501)</name>
    <dbReference type="NCBI Taxonomy" id="313596"/>
    <lineage>
        <taxon>Bacteria</taxon>
        <taxon>Pseudomonadati</taxon>
        <taxon>Bacteroidota</taxon>
        <taxon>Flavobacteriia</taxon>
        <taxon>Flavobacteriales</taxon>
        <taxon>Flavobacteriaceae</taxon>
        <taxon>Robiginitalea</taxon>
    </lineage>
</organism>
<dbReference type="Proteomes" id="UP000009049">
    <property type="component" value="Chromosome"/>
</dbReference>
<sequence length="24" mass="2966">MKQKFDKMREAVKNKQPNFSILHF</sequence>
<proteinExistence type="predicted"/>
<evidence type="ECO:0000313" key="3">
    <source>
        <dbReference type="Proteomes" id="UP000009049"/>
    </source>
</evidence>
<accession>A4CH78</accession>
<gene>
    <name evidence="2" type="ordered locus">RB2501_05290</name>
</gene>
<feature type="compositionally biased region" description="Polar residues" evidence="1">
    <location>
        <begin position="15"/>
        <end position="24"/>
    </location>
</feature>
<dbReference type="AlphaFoldDB" id="A4CH78"/>
<protein>
    <submittedName>
        <fullName evidence="2">Uncharacterized protein</fullName>
    </submittedName>
</protein>
<evidence type="ECO:0000313" key="2">
    <source>
        <dbReference type="EMBL" id="EAR16286.1"/>
    </source>
</evidence>
<name>A4CH78_ROBBH</name>
<feature type="compositionally biased region" description="Basic and acidic residues" evidence="1">
    <location>
        <begin position="1"/>
        <end position="13"/>
    </location>
</feature>
<dbReference type="EMBL" id="CP001712">
    <property type="protein sequence ID" value="EAR16286.1"/>
    <property type="molecule type" value="Genomic_DNA"/>
</dbReference>
<dbReference type="HOGENOM" id="CLU_3421167_0_0_10"/>